<gene>
    <name evidence="2" type="ORF">F6U93_11700</name>
</gene>
<dbReference type="SUPFAM" id="SSF159888">
    <property type="entry name" value="YdhG-like"/>
    <property type="match status" value="1"/>
</dbReference>
<name>A0A6N6M9A3_9FLAO</name>
<dbReference type="AlphaFoldDB" id="A0A6N6M9A3"/>
<evidence type="ECO:0000313" key="3">
    <source>
        <dbReference type="Proteomes" id="UP000441333"/>
    </source>
</evidence>
<proteinExistence type="predicted"/>
<dbReference type="EMBL" id="WAAT01000050">
    <property type="protein sequence ID" value="KAB1067079.1"/>
    <property type="molecule type" value="Genomic_DNA"/>
</dbReference>
<dbReference type="RefSeq" id="WP_150940017.1">
    <property type="nucleotide sequence ID" value="NZ_WAAT01000050.1"/>
</dbReference>
<sequence length="199" mass="23049">MEKVHSVDEYIDNHSSYREALELLRDIVLSTNLTETIKWNAPTYTLNGKNVLSIAAFKNHFCIWFYNGATLKDKYNLLVNVQEGKTKALRQMRFDSLEAINKVQVLAYIREAFLNEELGNIVKTKRVKKELLIPNEFQLAFDSSSELNSSFQALTPYKQREYCEHISSAKREATKQSRLEKIKPLILKGVGLHDKYKNC</sequence>
<dbReference type="Pfam" id="PF08818">
    <property type="entry name" value="DUF1801"/>
    <property type="match status" value="1"/>
</dbReference>
<dbReference type="Gene3D" id="3.90.1150.200">
    <property type="match status" value="1"/>
</dbReference>
<feature type="domain" description="YdhG-like" evidence="1">
    <location>
        <begin position="18"/>
        <end position="112"/>
    </location>
</feature>
<organism evidence="2 3">
    <name type="scientific">Pseudotamlana haliotis</name>
    <dbReference type="NCBI Taxonomy" id="2614804"/>
    <lineage>
        <taxon>Bacteria</taxon>
        <taxon>Pseudomonadati</taxon>
        <taxon>Bacteroidota</taxon>
        <taxon>Flavobacteriia</taxon>
        <taxon>Flavobacteriales</taxon>
        <taxon>Flavobacteriaceae</taxon>
        <taxon>Pseudotamlana</taxon>
    </lineage>
</organism>
<dbReference type="Proteomes" id="UP000441333">
    <property type="component" value="Unassembled WGS sequence"/>
</dbReference>
<reference evidence="2 3" key="1">
    <citation type="submission" date="2019-09" db="EMBL/GenBank/DDBJ databases">
        <authorList>
            <person name="Cao W.R."/>
        </authorList>
    </citation>
    <scope>NUCLEOTIDE SEQUENCE [LARGE SCALE GENOMIC DNA]</scope>
    <source>
        <strain evidence="2 3">B1N29</strain>
    </source>
</reference>
<dbReference type="PIRSF" id="PIRSF021308">
    <property type="entry name" value="UCP021308"/>
    <property type="match status" value="1"/>
</dbReference>
<keyword evidence="3" id="KW-1185">Reference proteome</keyword>
<dbReference type="InterPro" id="IPR016786">
    <property type="entry name" value="YdeI_bac"/>
</dbReference>
<dbReference type="InterPro" id="IPR014922">
    <property type="entry name" value="YdhG-like"/>
</dbReference>
<protein>
    <recommendedName>
        <fullName evidence="1">YdhG-like domain-containing protein</fullName>
    </recommendedName>
</protein>
<evidence type="ECO:0000313" key="2">
    <source>
        <dbReference type="EMBL" id="KAB1067079.1"/>
    </source>
</evidence>
<comment type="caution">
    <text evidence="2">The sequence shown here is derived from an EMBL/GenBank/DDBJ whole genome shotgun (WGS) entry which is preliminary data.</text>
</comment>
<evidence type="ECO:0000259" key="1">
    <source>
        <dbReference type="Pfam" id="PF08818"/>
    </source>
</evidence>
<accession>A0A6N6M9A3</accession>
<dbReference type="Pfam" id="PF13376">
    <property type="entry name" value="OmdA"/>
    <property type="match status" value="1"/>
</dbReference>